<evidence type="ECO:0000259" key="10">
    <source>
        <dbReference type="PROSITE" id="PS50878"/>
    </source>
</evidence>
<dbReference type="InterPro" id="IPR053543">
    <property type="entry name" value="Bacterial_RT"/>
</dbReference>
<evidence type="ECO:0000256" key="7">
    <source>
        <dbReference type="ARBA" id="ARBA00023118"/>
    </source>
</evidence>
<comment type="catalytic activity">
    <reaction evidence="9">
        <text>DNA(n) + a 2'-deoxyribonucleoside 5'-triphosphate = DNA(n+1) + diphosphate</text>
        <dbReference type="Rhea" id="RHEA:22508"/>
        <dbReference type="Rhea" id="RHEA-COMP:17339"/>
        <dbReference type="Rhea" id="RHEA-COMP:17340"/>
        <dbReference type="ChEBI" id="CHEBI:33019"/>
        <dbReference type="ChEBI" id="CHEBI:61560"/>
        <dbReference type="ChEBI" id="CHEBI:173112"/>
        <dbReference type="EC" id="2.7.7.49"/>
    </reaction>
</comment>
<comment type="similarity">
    <text evidence="8">Belongs to the bacterial reverse transcriptase family.</text>
</comment>
<dbReference type="InterPro" id="IPR051083">
    <property type="entry name" value="GrpII_Intron_Splice-Mob/Def"/>
</dbReference>
<dbReference type="PANTHER" id="PTHR34047:SF7">
    <property type="entry name" value="RNA-DIRECTED DNA POLYMERASE"/>
    <property type="match status" value="1"/>
</dbReference>
<dbReference type="CDD" id="cd03487">
    <property type="entry name" value="RT_Bac_retron_II"/>
    <property type="match status" value="1"/>
</dbReference>
<evidence type="ECO:0000256" key="1">
    <source>
        <dbReference type="ARBA" id="ARBA00012493"/>
    </source>
</evidence>
<dbReference type="NCBIfam" id="NF038237">
    <property type="entry name" value="retron_Ec67_fus"/>
    <property type="match status" value="1"/>
</dbReference>
<evidence type="ECO:0000256" key="6">
    <source>
        <dbReference type="ARBA" id="ARBA00022918"/>
    </source>
</evidence>
<keyword evidence="5" id="KW-0460">Magnesium</keyword>
<dbReference type="Proteomes" id="UP000195893">
    <property type="component" value="Unassembled WGS sequence"/>
</dbReference>
<dbReference type="RefSeq" id="WP_087581342.1">
    <property type="nucleotide sequence ID" value="NZ_CABFLX010000022.1"/>
</dbReference>
<dbReference type="GO" id="GO:0051607">
    <property type="term" value="P:defense response to virus"/>
    <property type="evidence" value="ECO:0007669"/>
    <property type="project" value="UniProtKB-KW"/>
</dbReference>
<dbReference type="GO" id="GO:0046872">
    <property type="term" value="F:metal ion binding"/>
    <property type="evidence" value="ECO:0007669"/>
    <property type="project" value="UniProtKB-KW"/>
</dbReference>
<comment type="caution">
    <text evidence="11">The sequence shown here is derived from an EMBL/GenBank/DDBJ whole genome shotgun (WGS) entry which is preliminary data.</text>
</comment>
<dbReference type="EMBL" id="NDYQ01000005">
    <property type="protein sequence ID" value="OUT17739.1"/>
    <property type="molecule type" value="Genomic_DNA"/>
</dbReference>
<evidence type="ECO:0000256" key="2">
    <source>
        <dbReference type="ARBA" id="ARBA00022679"/>
    </source>
</evidence>
<dbReference type="PANTHER" id="PTHR34047">
    <property type="entry name" value="NUCLEAR INTRON MATURASE 1, MITOCHONDRIAL-RELATED"/>
    <property type="match status" value="1"/>
</dbReference>
<keyword evidence="4" id="KW-0479">Metal-binding</keyword>
<dbReference type="InterPro" id="IPR000477">
    <property type="entry name" value="RT_dom"/>
</dbReference>
<evidence type="ECO:0000256" key="4">
    <source>
        <dbReference type="ARBA" id="ARBA00022723"/>
    </source>
</evidence>
<accession>A0A1Y5NB37</accession>
<dbReference type="EC" id="2.7.7.49" evidence="1"/>
<evidence type="ECO:0000313" key="12">
    <source>
        <dbReference type="Proteomes" id="UP000195893"/>
    </source>
</evidence>
<dbReference type="Pfam" id="PF00078">
    <property type="entry name" value="RVT_1"/>
    <property type="match status" value="1"/>
</dbReference>
<sequence>MLDKLTTFDQFANLIKIKTVLLKKLLYNITAGKAYISFDIPKKSGGYRTIHAPKKELKKIQKSIVFKILDHIRETEKDKYIKTNISHAFEKGKSIITNAKIHRNKKFILNIDLKDFFDSFHFGRVAGYFEKNRELKFSRETSILLAKIFCCDGKLPQGAPSSPIISNLICNIFDMRILKLAKKFKLDYTRYADDLSFSTNDKNFIKFYDDFMTKLNNEVKRAGFNINDKKTRLLYKDSRQEVTGLIVNKKISIKREYVKSTRAMANTLYNNGSFHINEKEANLNQLEGRFNFIDQIDRYNNKIQKTNKNHRMLNSREKEYQKFLFYKYFYANNKPLILTEGKTDILYIKAALKNLYSEYPKLIEKVNNKFNFKISFLERSSRLEYFFGITKDGADSLINIYNYYSGEDVKLNLLNFFEKKETKSCKPAILLYDNELHKINGIEKPLSKFIRKSVKENQDNFKKIIQKNLYNKLLGNLYLATIPIVDTNKQEAEIEDLLNKEVLEHKINNRSFSKDPKNGNEYGKNELSKYVFKNYSNINFQNFKKLLDTLQNIIEEYEIKI</sequence>
<keyword evidence="6" id="KW-0695">RNA-directed DNA polymerase</keyword>
<evidence type="ECO:0000313" key="11">
    <source>
        <dbReference type="EMBL" id="OUT17739.1"/>
    </source>
</evidence>
<gene>
    <name evidence="11" type="ORF">B9N60_03790</name>
</gene>
<dbReference type="GO" id="GO:0003964">
    <property type="term" value="F:RNA-directed DNA polymerase activity"/>
    <property type="evidence" value="ECO:0007669"/>
    <property type="project" value="UniProtKB-KW"/>
</dbReference>
<reference evidence="11 12" key="1">
    <citation type="submission" date="2017-04" db="EMBL/GenBank/DDBJ databases">
        <title>Complete genome of Campylobacter concisus ATCC 33237T and draft genomes for an additional eight well characterized C. concisus strains.</title>
        <authorList>
            <person name="Cornelius A.J."/>
            <person name="Miller W.G."/>
            <person name="Lastovica A.J."/>
            <person name="On S.L."/>
            <person name="French N.P."/>
            <person name="Vandenberg O."/>
            <person name="Biggs P.J."/>
        </authorList>
    </citation>
    <scope>NUCLEOTIDE SEQUENCE [LARGE SCALE GENOMIC DNA]</scope>
    <source>
        <strain evidence="11 12">Lasto127.99</strain>
    </source>
</reference>
<dbReference type="PRINTS" id="PR00866">
    <property type="entry name" value="RNADNAPOLMS"/>
</dbReference>
<keyword evidence="2" id="KW-0808">Transferase</keyword>
<dbReference type="InterPro" id="IPR000123">
    <property type="entry name" value="Reverse_transcriptase_msDNA"/>
</dbReference>
<dbReference type="AlphaFoldDB" id="A0A1Y5NB37"/>
<feature type="domain" description="Reverse transcriptase" evidence="10">
    <location>
        <begin position="21"/>
        <end position="247"/>
    </location>
</feature>
<evidence type="ECO:0000256" key="9">
    <source>
        <dbReference type="ARBA" id="ARBA00048173"/>
    </source>
</evidence>
<organism evidence="11 12">
    <name type="scientific">Campylobacter concisus</name>
    <dbReference type="NCBI Taxonomy" id="199"/>
    <lineage>
        <taxon>Bacteria</taxon>
        <taxon>Pseudomonadati</taxon>
        <taxon>Campylobacterota</taxon>
        <taxon>Epsilonproteobacteria</taxon>
        <taxon>Campylobacterales</taxon>
        <taxon>Campylobacteraceae</taxon>
        <taxon>Campylobacter</taxon>
    </lineage>
</organism>
<keyword evidence="7" id="KW-0051">Antiviral defense</keyword>
<evidence type="ECO:0000256" key="3">
    <source>
        <dbReference type="ARBA" id="ARBA00022695"/>
    </source>
</evidence>
<proteinExistence type="inferred from homology"/>
<dbReference type="SUPFAM" id="SSF56672">
    <property type="entry name" value="DNA/RNA polymerases"/>
    <property type="match status" value="1"/>
</dbReference>
<evidence type="ECO:0000256" key="8">
    <source>
        <dbReference type="ARBA" id="ARBA00034120"/>
    </source>
</evidence>
<dbReference type="PROSITE" id="PS50878">
    <property type="entry name" value="RT_POL"/>
    <property type="match status" value="1"/>
</dbReference>
<keyword evidence="3" id="KW-0548">Nucleotidyltransferase</keyword>
<name>A0A1Y5NB37_9BACT</name>
<protein>
    <recommendedName>
        <fullName evidence="1">RNA-directed DNA polymerase</fullName>
        <ecNumber evidence="1">2.7.7.49</ecNumber>
    </recommendedName>
</protein>
<evidence type="ECO:0000256" key="5">
    <source>
        <dbReference type="ARBA" id="ARBA00022842"/>
    </source>
</evidence>
<dbReference type="GO" id="GO:0003723">
    <property type="term" value="F:RNA binding"/>
    <property type="evidence" value="ECO:0007669"/>
    <property type="project" value="InterPro"/>
</dbReference>
<dbReference type="InterPro" id="IPR043502">
    <property type="entry name" value="DNA/RNA_pol_sf"/>
</dbReference>